<gene>
    <name evidence="3" type="ORF">K489DRAFT_377652</name>
</gene>
<dbReference type="InterPro" id="IPR003428">
    <property type="entry name" value="MAM33"/>
</dbReference>
<dbReference type="Gene3D" id="3.10.280.10">
    <property type="entry name" value="Mitochondrial glycoprotein"/>
    <property type="match status" value="1"/>
</dbReference>
<dbReference type="RefSeq" id="XP_033462144.1">
    <property type="nucleotide sequence ID" value="XM_033604203.1"/>
</dbReference>
<reference evidence="3" key="2">
    <citation type="submission" date="2020-04" db="EMBL/GenBank/DDBJ databases">
        <authorList>
            <consortium name="NCBI Genome Project"/>
        </authorList>
    </citation>
    <scope>NUCLEOTIDE SEQUENCE</scope>
    <source>
        <strain evidence="3">CBS 342.82</strain>
    </source>
</reference>
<protein>
    <submittedName>
        <fullName evidence="3">Mitochondrial glyco protein</fullName>
    </submittedName>
</protein>
<dbReference type="GeneID" id="54362003"/>
<feature type="compositionally biased region" description="Polar residues" evidence="1">
    <location>
        <begin position="157"/>
        <end position="166"/>
    </location>
</feature>
<accession>A0A6J3MB74</accession>
<reference evidence="3" key="1">
    <citation type="submission" date="2020-01" db="EMBL/GenBank/DDBJ databases">
        <authorList>
            <consortium name="DOE Joint Genome Institute"/>
            <person name="Haridas S."/>
            <person name="Albert R."/>
            <person name="Binder M."/>
            <person name="Bloem J."/>
            <person name="Labutti K."/>
            <person name="Salamov A."/>
            <person name="Andreopoulos B."/>
            <person name="Baker S.E."/>
            <person name="Barry K."/>
            <person name="Bills G."/>
            <person name="Bluhm B.H."/>
            <person name="Cannon C."/>
            <person name="Castanera R."/>
            <person name="Culley D.E."/>
            <person name="Daum C."/>
            <person name="Ezra D."/>
            <person name="Gonzalez J.B."/>
            <person name="Henrissat B."/>
            <person name="Kuo A."/>
            <person name="Liang C."/>
            <person name="Lipzen A."/>
            <person name="Lutzoni F."/>
            <person name="Magnuson J."/>
            <person name="Mondo S."/>
            <person name="Nolan M."/>
            <person name="Ohm R."/>
            <person name="Pangilinan J."/>
            <person name="Park H.-J."/>
            <person name="Ramirez L."/>
            <person name="Alfaro M."/>
            <person name="Sun H."/>
            <person name="Tritt A."/>
            <person name="Yoshinaga Y."/>
            <person name="Zwiers L.-H."/>
            <person name="Turgeon B.G."/>
            <person name="Goodwin S.B."/>
            <person name="Spatafora J.W."/>
            <person name="Crous P.W."/>
            <person name="Grigoriev I.V."/>
        </authorList>
    </citation>
    <scope>NUCLEOTIDE SEQUENCE</scope>
    <source>
        <strain evidence="3">CBS 342.82</strain>
    </source>
</reference>
<dbReference type="GO" id="GO:0005759">
    <property type="term" value="C:mitochondrial matrix"/>
    <property type="evidence" value="ECO:0007669"/>
    <property type="project" value="InterPro"/>
</dbReference>
<evidence type="ECO:0000313" key="2">
    <source>
        <dbReference type="Proteomes" id="UP000504637"/>
    </source>
</evidence>
<name>A0A6J3MB74_9PEZI</name>
<keyword evidence="2" id="KW-1185">Reference proteome</keyword>
<dbReference type="GO" id="GO:0042256">
    <property type="term" value="P:cytosolic ribosome assembly"/>
    <property type="evidence" value="ECO:0007669"/>
    <property type="project" value="TreeGrafter"/>
</dbReference>
<dbReference type="SUPFAM" id="SSF54529">
    <property type="entry name" value="Mitochondrial glycoprotein MAM33-like"/>
    <property type="match status" value="1"/>
</dbReference>
<dbReference type="OrthoDB" id="278212at2759"/>
<dbReference type="Proteomes" id="UP000504637">
    <property type="component" value="Unplaced"/>
</dbReference>
<organism evidence="3">
    <name type="scientific">Dissoconium aciculare CBS 342.82</name>
    <dbReference type="NCBI Taxonomy" id="1314786"/>
    <lineage>
        <taxon>Eukaryota</taxon>
        <taxon>Fungi</taxon>
        <taxon>Dikarya</taxon>
        <taxon>Ascomycota</taxon>
        <taxon>Pezizomycotina</taxon>
        <taxon>Dothideomycetes</taxon>
        <taxon>Dothideomycetidae</taxon>
        <taxon>Mycosphaerellales</taxon>
        <taxon>Dissoconiaceae</taxon>
        <taxon>Dissoconium</taxon>
    </lineage>
</organism>
<feature type="region of interest" description="Disordered" evidence="1">
    <location>
        <begin position="148"/>
        <end position="196"/>
    </location>
</feature>
<evidence type="ECO:0000313" key="3">
    <source>
        <dbReference type="RefSeq" id="XP_033462144.1"/>
    </source>
</evidence>
<evidence type="ECO:0000256" key="1">
    <source>
        <dbReference type="SAM" id="MobiDB-lite"/>
    </source>
</evidence>
<dbReference type="PANTHER" id="PTHR10826">
    <property type="entry name" value="COMPLEMENT COMPONENT 1"/>
    <property type="match status" value="1"/>
</dbReference>
<sequence length="314" mass="34461">MLSLRAFARVAPRRISSRISTSSSLLRPTFQSAVRNNGVSIIGRAATASFSTSRQLLDQYSQHLAAKLANEIELEQEEAAEGAASDDGVKQFVAENPEWTILDAEGEQDVFLQRKFEDEEVTAHFSISDFNNPMQDEMAMEDDILGDEEDLEGQSGGANTAGSSIQGRAGGGNLKVGTEDNNAPADRDVLQDEEDRQTSFPVNVTVLIRKAGKGSLRFDLVAENGMFLIQQITPVSESSASAVEQIREALSQRSNQYSGPPFEQLDEDLQSMLDDYLGVRGISSNLANLVPDYVDVKEQKEYLGWLSRVKNFVD</sequence>
<dbReference type="AlphaFoldDB" id="A0A6J3MB74"/>
<dbReference type="PANTHER" id="PTHR10826:SF1">
    <property type="entry name" value="COMPLEMENT COMPONENT 1 Q SUBCOMPONENT-BINDING PROTEIN, MITOCHONDRIAL"/>
    <property type="match status" value="1"/>
</dbReference>
<proteinExistence type="predicted"/>
<dbReference type="Pfam" id="PF02330">
    <property type="entry name" value="MAM33"/>
    <property type="match status" value="1"/>
</dbReference>
<reference evidence="3" key="3">
    <citation type="submission" date="2025-08" db="UniProtKB">
        <authorList>
            <consortium name="RefSeq"/>
        </authorList>
    </citation>
    <scope>IDENTIFICATION</scope>
    <source>
        <strain evidence="3">CBS 342.82</strain>
    </source>
</reference>
<dbReference type="InterPro" id="IPR036561">
    <property type="entry name" value="MAM33_sf"/>
</dbReference>